<dbReference type="EMBL" id="BQNB010010256">
    <property type="protein sequence ID" value="GJS74798.1"/>
    <property type="molecule type" value="Genomic_DNA"/>
</dbReference>
<comment type="caution">
    <text evidence="1">The sequence shown here is derived from an EMBL/GenBank/DDBJ whole genome shotgun (WGS) entry which is preliminary data.</text>
</comment>
<dbReference type="Proteomes" id="UP001151760">
    <property type="component" value="Unassembled WGS sequence"/>
</dbReference>
<evidence type="ECO:0008006" key="3">
    <source>
        <dbReference type="Google" id="ProtNLM"/>
    </source>
</evidence>
<evidence type="ECO:0000313" key="2">
    <source>
        <dbReference type="Proteomes" id="UP001151760"/>
    </source>
</evidence>
<organism evidence="1 2">
    <name type="scientific">Tanacetum coccineum</name>
    <dbReference type="NCBI Taxonomy" id="301880"/>
    <lineage>
        <taxon>Eukaryota</taxon>
        <taxon>Viridiplantae</taxon>
        <taxon>Streptophyta</taxon>
        <taxon>Embryophyta</taxon>
        <taxon>Tracheophyta</taxon>
        <taxon>Spermatophyta</taxon>
        <taxon>Magnoliopsida</taxon>
        <taxon>eudicotyledons</taxon>
        <taxon>Gunneridae</taxon>
        <taxon>Pentapetalae</taxon>
        <taxon>asterids</taxon>
        <taxon>campanulids</taxon>
        <taxon>Asterales</taxon>
        <taxon>Asteraceae</taxon>
        <taxon>Asteroideae</taxon>
        <taxon>Anthemideae</taxon>
        <taxon>Anthemidinae</taxon>
        <taxon>Tanacetum</taxon>
    </lineage>
</organism>
<accession>A0ABQ4YC95</accession>
<reference evidence="1" key="1">
    <citation type="journal article" date="2022" name="Int. J. Mol. Sci.">
        <title>Draft Genome of Tanacetum Coccineum: Genomic Comparison of Closely Related Tanacetum-Family Plants.</title>
        <authorList>
            <person name="Yamashiro T."/>
            <person name="Shiraishi A."/>
            <person name="Nakayama K."/>
            <person name="Satake H."/>
        </authorList>
    </citation>
    <scope>NUCLEOTIDE SEQUENCE</scope>
</reference>
<gene>
    <name evidence="1" type="ORF">Tco_0707639</name>
</gene>
<sequence length="70" mass="8069">MLFPEKDMCGKEYHAFPGKVKACLKLLEVDSPEALPCQEYPSGDLHCQKDAIYKLHNDILHREHEESNPM</sequence>
<name>A0ABQ4YC95_9ASTR</name>
<evidence type="ECO:0000313" key="1">
    <source>
        <dbReference type="EMBL" id="GJS74798.1"/>
    </source>
</evidence>
<proteinExistence type="predicted"/>
<keyword evidence="2" id="KW-1185">Reference proteome</keyword>
<protein>
    <recommendedName>
        <fullName evidence="3">Albumin 1</fullName>
    </recommendedName>
</protein>
<reference evidence="1" key="2">
    <citation type="submission" date="2022-01" db="EMBL/GenBank/DDBJ databases">
        <authorList>
            <person name="Yamashiro T."/>
            <person name="Shiraishi A."/>
            <person name="Satake H."/>
            <person name="Nakayama K."/>
        </authorList>
    </citation>
    <scope>NUCLEOTIDE SEQUENCE</scope>
</reference>